<dbReference type="InterPro" id="IPR018721">
    <property type="entry name" value="DUF2252"/>
</dbReference>
<accession>A0A9X8QTF6</accession>
<sequence length="439" mass="46563">MPIPHAPTRDTARPGQDTARRDGEILAALDTAPEGALRRMAGSPAAFFRGAAPLFHHDLAESGAGAQGTPYLDERTARVWIHGDLHAGSFGGYLDATGRLVFGVTGSGESYVGPFTWDLKRCAASVALLGHARGLSDARITELVRAFAAAYREHVHALASDADTAPPCTLDTADGPLLAVLRAARGRTRAGLLASRTERCDGERRLAVGHDGVELDAAARYTILAAFDGYLETLPESSLTRPEAYRIKDVVGRRGTGTADAESYDLLLEGGSDVLESDVVLTMRRARTPSLARYRPLPDVAEHVRHDGQLAVLARCALQTHADPWLGWTALDGAGLVVGEVSPYTTGLDWSGLDDPEEFAAAVVGLGRVTAAAHAAGDGKARHPLVPFRPERAIDAALAADEDGFGPLLADFAHSCAARARADHALFVELLRDGRFPVR</sequence>
<proteinExistence type="predicted"/>
<protein>
    <submittedName>
        <fullName evidence="2">Uncharacterized conserved protein, DUF2252 family</fullName>
    </submittedName>
</protein>
<dbReference type="AlphaFoldDB" id="A0A9X8QTF6"/>
<name>A0A9X8QTF6_9ACTN</name>
<evidence type="ECO:0000313" key="3">
    <source>
        <dbReference type="Proteomes" id="UP000184388"/>
    </source>
</evidence>
<dbReference type="Proteomes" id="UP000184388">
    <property type="component" value="Unassembled WGS sequence"/>
</dbReference>
<feature type="compositionally biased region" description="Basic and acidic residues" evidence="1">
    <location>
        <begin position="7"/>
        <end position="20"/>
    </location>
</feature>
<reference evidence="3" key="1">
    <citation type="submission" date="2016-11" db="EMBL/GenBank/DDBJ databases">
        <authorList>
            <person name="Jaros S."/>
            <person name="Januszkiewicz K."/>
            <person name="Wedrychowicz H."/>
        </authorList>
    </citation>
    <scope>NUCLEOTIDE SEQUENCE [LARGE SCALE GENOMIC DNA]</scope>
    <source>
        <strain evidence="3">CGMCC 4.3555</strain>
    </source>
</reference>
<gene>
    <name evidence="2" type="ORF">SAMN05216268_107250</name>
</gene>
<dbReference type="PANTHER" id="PTHR39441">
    <property type="entry name" value="DUF2252 DOMAIN-CONTAINING PROTEIN"/>
    <property type="match status" value="1"/>
</dbReference>
<feature type="region of interest" description="Disordered" evidence="1">
    <location>
        <begin position="1"/>
        <end position="20"/>
    </location>
</feature>
<dbReference type="RefSeq" id="WP_073445106.1">
    <property type="nucleotide sequence ID" value="NZ_FRBK01000007.1"/>
</dbReference>
<dbReference type="EMBL" id="FRBK01000007">
    <property type="protein sequence ID" value="SHL96305.1"/>
    <property type="molecule type" value="Genomic_DNA"/>
</dbReference>
<dbReference type="Pfam" id="PF10009">
    <property type="entry name" value="DUF2252"/>
    <property type="match status" value="1"/>
</dbReference>
<organism evidence="2 3">
    <name type="scientific">Streptomyces yunnanensis</name>
    <dbReference type="NCBI Taxonomy" id="156453"/>
    <lineage>
        <taxon>Bacteria</taxon>
        <taxon>Bacillati</taxon>
        <taxon>Actinomycetota</taxon>
        <taxon>Actinomycetes</taxon>
        <taxon>Kitasatosporales</taxon>
        <taxon>Streptomycetaceae</taxon>
        <taxon>Streptomyces</taxon>
    </lineage>
</organism>
<comment type="caution">
    <text evidence="2">The sequence shown here is derived from an EMBL/GenBank/DDBJ whole genome shotgun (WGS) entry which is preliminary data.</text>
</comment>
<evidence type="ECO:0000313" key="2">
    <source>
        <dbReference type="EMBL" id="SHL96305.1"/>
    </source>
</evidence>
<evidence type="ECO:0000256" key="1">
    <source>
        <dbReference type="SAM" id="MobiDB-lite"/>
    </source>
</evidence>
<dbReference type="PANTHER" id="PTHR39441:SF1">
    <property type="entry name" value="DUF2252 DOMAIN-CONTAINING PROTEIN"/>
    <property type="match status" value="1"/>
</dbReference>